<proteinExistence type="predicted"/>
<reference evidence="1" key="1">
    <citation type="submission" date="2020-08" db="EMBL/GenBank/DDBJ databases">
        <title>Multicomponent nature underlies the extraordinary mechanical properties of spider dragline silk.</title>
        <authorList>
            <person name="Kono N."/>
            <person name="Nakamura H."/>
            <person name="Mori M."/>
            <person name="Yoshida Y."/>
            <person name="Ohtoshi R."/>
            <person name="Malay A.D."/>
            <person name="Moran D.A.P."/>
            <person name="Tomita M."/>
            <person name="Numata K."/>
            <person name="Arakawa K."/>
        </authorList>
    </citation>
    <scope>NUCLEOTIDE SEQUENCE</scope>
</reference>
<comment type="caution">
    <text evidence="1">The sequence shown here is derived from an EMBL/GenBank/DDBJ whole genome shotgun (WGS) entry which is preliminary data.</text>
</comment>
<name>A0A8X6S5A5_TRICX</name>
<gene>
    <name evidence="1" type="ORF">TNCV_2203091</name>
</gene>
<keyword evidence="2" id="KW-1185">Reference proteome</keyword>
<dbReference type="Proteomes" id="UP000887159">
    <property type="component" value="Unassembled WGS sequence"/>
</dbReference>
<dbReference type="EMBL" id="BMAU01021263">
    <property type="protein sequence ID" value="GFY06776.1"/>
    <property type="molecule type" value="Genomic_DNA"/>
</dbReference>
<protein>
    <submittedName>
        <fullName evidence="1">Uncharacterized protein</fullName>
    </submittedName>
</protein>
<sequence>MQSIRSPIFLLSRHGSSLSDCFKTEDTFEKVSIFEGEEIIQNAGYLSSTKQMPHRTIRAHYEQLLEFERGRIIRLKEAGRLIGESLAIRVEAMQDLLEDSARMGGQGQISAT</sequence>
<organism evidence="1 2">
    <name type="scientific">Trichonephila clavipes</name>
    <name type="common">Golden silk orbweaver</name>
    <name type="synonym">Nephila clavipes</name>
    <dbReference type="NCBI Taxonomy" id="2585209"/>
    <lineage>
        <taxon>Eukaryota</taxon>
        <taxon>Metazoa</taxon>
        <taxon>Ecdysozoa</taxon>
        <taxon>Arthropoda</taxon>
        <taxon>Chelicerata</taxon>
        <taxon>Arachnida</taxon>
        <taxon>Araneae</taxon>
        <taxon>Araneomorphae</taxon>
        <taxon>Entelegynae</taxon>
        <taxon>Araneoidea</taxon>
        <taxon>Nephilidae</taxon>
        <taxon>Trichonephila</taxon>
    </lineage>
</organism>
<evidence type="ECO:0000313" key="2">
    <source>
        <dbReference type="Proteomes" id="UP000887159"/>
    </source>
</evidence>
<evidence type="ECO:0000313" key="1">
    <source>
        <dbReference type="EMBL" id="GFY06776.1"/>
    </source>
</evidence>
<accession>A0A8X6S5A5</accession>
<dbReference type="AlphaFoldDB" id="A0A8X6S5A5"/>